<gene>
    <name evidence="2" type="ORF">J2Z35_000366</name>
</gene>
<protein>
    <recommendedName>
        <fullName evidence="1">Transcobalamin-like C-terminal domain-containing protein</fullName>
    </recommendedName>
</protein>
<sequence length="426" mass="47090">MKKYILLMVFVILASMMLFTGCQKSPESVGEVTISIIGYDENIVADKEVVTIEENDTVLDITEKIIAKKEVSFEQKSGFIVSIDGQKQFDKGPESGWRYALNNQFPSLGAGSVSVKDGDEIIWIFALTIDDDGGITTEDAEQEVKEKLNGEVQLESAVNETTKTIEGLFERENGLRPFRVVLAHNLLGLEKEENFEIIQEESSLNYAINILTILAADLDPYSYNETNYVKLLADSQKENGKFVIIDWDDYPSTQAYAMAALELAGYEDYNKSSAENALIGMINEDGSVGSYMDVDTAAMALLGFMDKESEQANEAVNKILSFIKSKQLETGGFPGFDGSENIYTLAAVINGLMAVDINPNGQEFVKGENTISSALMSFYKDGRFEHEDPSGVTEVEWATEQAYLALAELYKGESSFRILKQEGINS</sequence>
<reference evidence="2 3" key="1">
    <citation type="submission" date="2021-03" db="EMBL/GenBank/DDBJ databases">
        <title>Genomic Encyclopedia of Type Strains, Phase IV (KMG-IV): sequencing the most valuable type-strain genomes for metagenomic binning, comparative biology and taxonomic classification.</title>
        <authorList>
            <person name="Goeker M."/>
        </authorList>
    </citation>
    <scope>NUCLEOTIDE SEQUENCE [LARGE SCALE GENOMIC DNA]</scope>
    <source>
        <strain evidence="2 3">DSM 27512</strain>
    </source>
</reference>
<evidence type="ECO:0000259" key="1">
    <source>
        <dbReference type="Pfam" id="PF14478"/>
    </source>
</evidence>
<feature type="domain" description="Transcobalamin-like C-terminal" evidence="1">
    <location>
        <begin position="55"/>
        <end position="125"/>
    </location>
</feature>
<keyword evidence="3" id="KW-1185">Reference proteome</keyword>
<dbReference type="Gene3D" id="1.50.10.20">
    <property type="match status" value="1"/>
</dbReference>
<dbReference type="CDD" id="cd00688">
    <property type="entry name" value="ISOPREN_C2_like"/>
    <property type="match status" value="1"/>
</dbReference>
<evidence type="ECO:0000313" key="3">
    <source>
        <dbReference type="Proteomes" id="UP001314903"/>
    </source>
</evidence>
<name>A0ABS4KFN1_9FIRM</name>
<evidence type="ECO:0000313" key="2">
    <source>
        <dbReference type="EMBL" id="MBP2026577.1"/>
    </source>
</evidence>
<dbReference type="Gene3D" id="2.170.130.30">
    <property type="match status" value="1"/>
</dbReference>
<dbReference type="PROSITE" id="PS51257">
    <property type="entry name" value="PROKAR_LIPOPROTEIN"/>
    <property type="match status" value="1"/>
</dbReference>
<dbReference type="EMBL" id="JAGGLI010000002">
    <property type="protein sequence ID" value="MBP2026577.1"/>
    <property type="molecule type" value="Genomic_DNA"/>
</dbReference>
<comment type="caution">
    <text evidence="2">The sequence shown here is derived from an EMBL/GenBank/DDBJ whole genome shotgun (WGS) entry which is preliminary data.</text>
</comment>
<dbReference type="RefSeq" id="WP_209658763.1">
    <property type="nucleotide sequence ID" value="NZ_JAGGLI010000002.1"/>
</dbReference>
<dbReference type="InterPro" id="IPR008930">
    <property type="entry name" value="Terpenoid_cyclase/PrenylTrfase"/>
</dbReference>
<dbReference type="InterPro" id="IPR027954">
    <property type="entry name" value="Transcobalamin-like_C"/>
</dbReference>
<dbReference type="Pfam" id="PF14478">
    <property type="entry name" value="DUF4430"/>
    <property type="match status" value="1"/>
</dbReference>
<dbReference type="Proteomes" id="UP001314903">
    <property type="component" value="Unassembled WGS sequence"/>
</dbReference>
<organism evidence="2 3">
    <name type="scientific">Acetoanaerobium pronyense</name>
    <dbReference type="NCBI Taxonomy" id="1482736"/>
    <lineage>
        <taxon>Bacteria</taxon>
        <taxon>Bacillati</taxon>
        <taxon>Bacillota</taxon>
        <taxon>Clostridia</taxon>
        <taxon>Peptostreptococcales</taxon>
        <taxon>Filifactoraceae</taxon>
        <taxon>Acetoanaerobium</taxon>
    </lineage>
</organism>
<dbReference type="SUPFAM" id="SSF48239">
    <property type="entry name" value="Terpenoid cyclases/Protein prenyltransferases"/>
    <property type="match status" value="1"/>
</dbReference>
<proteinExistence type="predicted"/>
<accession>A0ABS4KFN1</accession>